<feature type="region of interest" description="Disordered" evidence="3">
    <location>
        <begin position="1"/>
        <end position="65"/>
    </location>
</feature>
<protein>
    <recommendedName>
        <fullName evidence="4">BHLH domain-containing protein</fullName>
    </recommendedName>
</protein>
<dbReference type="CDD" id="cd11453">
    <property type="entry name" value="bHLH_AtBIM_like"/>
    <property type="match status" value="1"/>
</dbReference>
<name>A0A2G5EPE8_AQUCA</name>
<sequence>MEIMDPTRDLQEDGEDDEEEFMRKDGSSQKGSGGSRGDGKNSGDGKANMPRSKHSETEQRRRSKINERFQILRDLLPPSDQKRDKASFLLEVIEYVQFLHEKLHKYESQHGNQEPSKLAPWRYSYWTSEGMVENSRLVKNGSGPGLMFAGKVNENNVSIMPTMPANAQNLIEADHGLGVAFKTVELQQGDANKEVPLPTPMQPNPFTPVGSNDGMVQPIQRPISDEENITSQPPTIWQNQPWTTDCPTSETSNEPEVLTMEGGTISIASVYSQGLLNNLTQALQSSGVDLSHASISVQVDLGKRAIGRSTTATSSAKDHANPSTTKQARTHSRGGSSGEDTDETQKRQKAQGN</sequence>
<dbReference type="InterPro" id="IPR036638">
    <property type="entry name" value="HLH_DNA-bd_sf"/>
</dbReference>
<dbReference type="InterPro" id="IPR044295">
    <property type="entry name" value="BIM1/2/3"/>
</dbReference>
<dbReference type="OrthoDB" id="690068at2759"/>
<dbReference type="PANTHER" id="PTHR46412">
    <property type="entry name" value="BES1-INTERACTING MYC-LIKE PROTEIN"/>
    <property type="match status" value="1"/>
</dbReference>
<accession>A0A2G5EPE8</accession>
<dbReference type="Pfam" id="PF00010">
    <property type="entry name" value="HLH"/>
    <property type="match status" value="1"/>
</dbReference>
<keyword evidence="1" id="KW-0805">Transcription regulation</keyword>
<dbReference type="Gene3D" id="4.10.280.10">
    <property type="entry name" value="Helix-loop-helix DNA-binding domain"/>
    <property type="match status" value="1"/>
</dbReference>
<evidence type="ECO:0000256" key="2">
    <source>
        <dbReference type="ARBA" id="ARBA00023163"/>
    </source>
</evidence>
<gene>
    <name evidence="5" type="ORF">AQUCO_00600387v1</name>
</gene>
<dbReference type="SMART" id="SM00353">
    <property type="entry name" value="HLH"/>
    <property type="match status" value="1"/>
</dbReference>
<dbReference type="SUPFAM" id="SSF47459">
    <property type="entry name" value="HLH, helix-loop-helix DNA-binding domain"/>
    <property type="match status" value="1"/>
</dbReference>
<evidence type="ECO:0000256" key="1">
    <source>
        <dbReference type="ARBA" id="ARBA00023015"/>
    </source>
</evidence>
<dbReference type="PROSITE" id="PS50888">
    <property type="entry name" value="BHLH"/>
    <property type="match status" value="1"/>
</dbReference>
<feature type="compositionally biased region" description="Polar residues" evidence="3">
    <location>
        <begin position="308"/>
        <end position="327"/>
    </location>
</feature>
<evidence type="ECO:0000313" key="5">
    <source>
        <dbReference type="EMBL" id="PIA57628.1"/>
    </source>
</evidence>
<proteinExistence type="predicted"/>
<dbReference type="InterPro" id="IPR011598">
    <property type="entry name" value="bHLH_dom"/>
</dbReference>
<organism evidence="5 6">
    <name type="scientific">Aquilegia coerulea</name>
    <name type="common">Rocky mountain columbine</name>
    <dbReference type="NCBI Taxonomy" id="218851"/>
    <lineage>
        <taxon>Eukaryota</taxon>
        <taxon>Viridiplantae</taxon>
        <taxon>Streptophyta</taxon>
        <taxon>Embryophyta</taxon>
        <taxon>Tracheophyta</taxon>
        <taxon>Spermatophyta</taxon>
        <taxon>Magnoliopsida</taxon>
        <taxon>Ranunculales</taxon>
        <taxon>Ranunculaceae</taxon>
        <taxon>Thalictroideae</taxon>
        <taxon>Aquilegia</taxon>
    </lineage>
</organism>
<evidence type="ECO:0000256" key="3">
    <source>
        <dbReference type="SAM" id="MobiDB-lite"/>
    </source>
</evidence>
<dbReference type="AlphaFoldDB" id="A0A2G5EPE8"/>
<feature type="compositionally biased region" description="Basic and acidic residues" evidence="3">
    <location>
        <begin position="53"/>
        <end position="65"/>
    </location>
</feature>
<feature type="compositionally biased region" description="Basic and acidic residues" evidence="3">
    <location>
        <begin position="1"/>
        <end position="11"/>
    </location>
</feature>
<dbReference type="EMBL" id="KZ305023">
    <property type="protein sequence ID" value="PIA57628.1"/>
    <property type="molecule type" value="Genomic_DNA"/>
</dbReference>
<dbReference type="PANTHER" id="PTHR46412:SF6">
    <property type="entry name" value="TRANSCRIPTION FACTOR BIM2"/>
    <property type="match status" value="1"/>
</dbReference>
<dbReference type="InParanoid" id="A0A2G5EPE8"/>
<feature type="region of interest" description="Disordered" evidence="3">
    <location>
        <begin position="231"/>
        <end position="255"/>
    </location>
</feature>
<dbReference type="GO" id="GO:0046983">
    <property type="term" value="F:protein dimerization activity"/>
    <property type="evidence" value="ECO:0007669"/>
    <property type="project" value="InterPro"/>
</dbReference>
<keyword evidence="6" id="KW-1185">Reference proteome</keyword>
<keyword evidence="2" id="KW-0804">Transcription</keyword>
<evidence type="ECO:0000259" key="4">
    <source>
        <dbReference type="PROSITE" id="PS50888"/>
    </source>
</evidence>
<dbReference type="GO" id="GO:0003700">
    <property type="term" value="F:DNA-binding transcription factor activity"/>
    <property type="evidence" value="ECO:0007669"/>
    <property type="project" value="InterPro"/>
</dbReference>
<dbReference type="GO" id="GO:0006351">
    <property type="term" value="P:DNA-templated transcription"/>
    <property type="evidence" value="ECO:0007669"/>
    <property type="project" value="InterPro"/>
</dbReference>
<reference evidence="5 6" key="1">
    <citation type="submission" date="2017-09" db="EMBL/GenBank/DDBJ databases">
        <title>WGS assembly of Aquilegia coerulea Goldsmith.</title>
        <authorList>
            <person name="Hodges S."/>
            <person name="Kramer E."/>
            <person name="Nordborg M."/>
            <person name="Tomkins J."/>
            <person name="Borevitz J."/>
            <person name="Derieg N."/>
            <person name="Yan J."/>
            <person name="Mihaltcheva S."/>
            <person name="Hayes R.D."/>
            <person name="Rokhsar D."/>
        </authorList>
    </citation>
    <scope>NUCLEOTIDE SEQUENCE [LARGE SCALE GENOMIC DNA]</scope>
    <source>
        <strain evidence="6">cv. Goldsmith</strain>
    </source>
</reference>
<dbReference type="Proteomes" id="UP000230069">
    <property type="component" value="Unassembled WGS sequence"/>
</dbReference>
<feature type="region of interest" description="Disordered" evidence="3">
    <location>
        <begin position="308"/>
        <end position="353"/>
    </location>
</feature>
<evidence type="ECO:0000313" key="6">
    <source>
        <dbReference type="Proteomes" id="UP000230069"/>
    </source>
</evidence>
<feature type="compositionally biased region" description="Polar residues" evidence="3">
    <location>
        <begin position="231"/>
        <end position="254"/>
    </location>
</feature>
<feature type="domain" description="BHLH" evidence="4">
    <location>
        <begin position="49"/>
        <end position="99"/>
    </location>
</feature>